<dbReference type="EC" id="3.5.4.19" evidence="15"/>
<dbReference type="PANTHER" id="PTHR42945:SF1">
    <property type="entry name" value="HISTIDINE BIOSYNTHESIS BIFUNCTIONAL PROTEIN HIS7"/>
    <property type="match status" value="1"/>
</dbReference>
<dbReference type="Gene3D" id="3.10.20.810">
    <property type="entry name" value="Phosphoribosyl-AMP cyclohydrolase"/>
    <property type="match status" value="1"/>
</dbReference>
<dbReference type="HAMAP" id="MF_01019">
    <property type="entry name" value="HisIE"/>
    <property type="match status" value="1"/>
</dbReference>
<protein>
    <recommendedName>
        <fullName evidence="15">Histidine biosynthesis bifunctional protein HisIE</fullName>
    </recommendedName>
    <domain>
        <recommendedName>
            <fullName evidence="15">Phosphoribosyl-AMP cyclohydrolase</fullName>
            <shortName evidence="15">PRA-CH</shortName>
            <ecNumber evidence="15">3.5.4.19</ecNumber>
        </recommendedName>
    </domain>
    <domain>
        <recommendedName>
            <fullName evidence="15">Phosphoribosyl-ATP pyrophosphatase</fullName>
            <shortName evidence="15">PRA-PH</shortName>
            <ecNumber evidence="15">3.6.1.31</ecNumber>
        </recommendedName>
    </domain>
</protein>
<organism evidence="18 19">
    <name type="scientific">Candidatus Manganitrophus noduliformans</name>
    <dbReference type="NCBI Taxonomy" id="2606439"/>
    <lineage>
        <taxon>Bacteria</taxon>
        <taxon>Pseudomonadati</taxon>
        <taxon>Nitrospirota</taxon>
        <taxon>Nitrospiria</taxon>
        <taxon>Candidatus Troglogloeales</taxon>
        <taxon>Candidatus Manganitrophaceae</taxon>
        <taxon>Candidatus Manganitrophus</taxon>
    </lineage>
</organism>
<accession>A0A7X6DLX8</accession>
<keyword evidence="14 15" id="KW-0511">Multifunctional enzyme</keyword>
<comment type="pathway">
    <text evidence="4 15">Amino-acid biosynthesis; L-histidine biosynthesis; L-histidine from 5-phospho-alpha-D-ribose 1-diphosphate: step 3/9.</text>
</comment>
<dbReference type="GO" id="GO:0004636">
    <property type="term" value="F:phosphoribosyl-ATP diphosphatase activity"/>
    <property type="evidence" value="ECO:0007669"/>
    <property type="project" value="UniProtKB-UniRule"/>
</dbReference>
<feature type="region of interest" description="Phosphoribosyl-AMP cyclohydrolase" evidence="15">
    <location>
        <begin position="1"/>
        <end position="122"/>
    </location>
</feature>
<dbReference type="InterPro" id="IPR002496">
    <property type="entry name" value="PRib_AMP_CycHydrolase_dom"/>
</dbReference>
<keyword evidence="19" id="KW-1185">Reference proteome</keyword>
<dbReference type="AlphaFoldDB" id="A0A7X6DLX8"/>
<dbReference type="PANTHER" id="PTHR42945">
    <property type="entry name" value="HISTIDINE BIOSYNTHESIS BIFUNCTIONAL PROTEIN"/>
    <property type="match status" value="1"/>
</dbReference>
<dbReference type="CDD" id="cd11534">
    <property type="entry name" value="NTP-PPase_HisIE_like"/>
    <property type="match status" value="1"/>
</dbReference>
<dbReference type="SUPFAM" id="SSF101386">
    <property type="entry name" value="all-alpha NTP pyrophosphatases"/>
    <property type="match status" value="1"/>
</dbReference>
<comment type="similarity">
    <text evidence="6 15">In the C-terminal section; belongs to the PRA-PH family.</text>
</comment>
<dbReference type="Pfam" id="PF01502">
    <property type="entry name" value="PRA-CH"/>
    <property type="match status" value="1"/>
</dbReference>
<evidence type="ECO:0000256" key="12">
    <source>
        <dbReference type="ARBA" id="ARBA00022840"/>
    </source>
</evidence>
<gene>
    <name evidence="15" type="primary">hisI</name>
    <name evidence="15" type="synonym">hisIE</name>
    <name evidence="18" type="ORF">MNODULE_02480</name>
</gene>
<comment type="catalytic activity">
    <reaction evidence="1 15">
        <text>1-(5-phospho-beta-D-ribosyl)-5'-AMP + H2O = 1-(5-phospho-beta-D-ribosyl)-5-[(5-phospho-beta-D-ribosylamino)methylideneamino]imidazole-4-carboxamide</text>
        <dbReference type="Rhea" id="RHEA:20049"/>
        <dbReference type="ChEBI" id="CHEBI:15377"/>
        <dbReference type="ChEBI" id="CHEBI:58435"/>
        <dbReference type="ChEBI" id="CHEBI:59457"/>
        <dbReference type="EC" id="3.5.4.19"/>
    </reaction>
</comment>
<dbReference type="GO" id="GO:0005524">
    <property type="term" value="F:ATP binding"/>
    <property type="evidence" value="ECO:0007669"/>
    <property type="project" value="UniProtKB-KW"/>
</dbReference>
<keyword evidence="8 15" id="KW-0963">Cytoplasm</keyword>
<evidence type="ECO:0000256" key="5">
    <source>
        <dbReference type="ARBA" id="ARBA00005204"/>
    </source>
</evidence>
<evidence type="ECO:0000256" key="1">
    <source>
        <dbReference type="ARBA" id="ARBA00000024"/>
    </source>
</evidence>
<evidence type="ECO:0000256" key="14">
    <source>
        <dbReference type="ARBA" id="ARBA00023268"/>
    </source>
</evidence>
<evidence type="ECO:0000259" key="17">
    <source>
        <dbReference type="Pfam" id="PF01502"/>
    </source>
</evidence>
<feature type="region of interest" description="Disordered" evidence="16">
    <location>
        <begin position="209"/>
        <end position="228"/>
    </location>
</feature>
<dbReference type="GO" id="GO:0000105">
    <property type="term" value="P:L-histidine biosynthetic process"/>
    <property type="evidence" value="ECO:0007669"/>
    <property type="project" value="UniProtKB-UniRule"/>
</dbReference>
<dbReference type="Pfam" id="PF01503">
    <property type="entry name" value="PRA-PH"/>
    <property type="match status" value="1"/>
</dbReference>
<dbReference type="InterPro" id="IPR026660">
    <property type="entry name" value="PRA-CH"/>
</dbReference>
<comment type="catalytic activity">
    <reaction evidence="2 15">
        <text>1-(5-phospho-beta-D-ribosyl)-ATP + H2O = 1-(5-phospho-beta-D-ribosyl)-5'-AMP + diphosphate + H(+)</text>
        <dbReference type="Rhea" id="RHEA:22828"/>
        <dbReference type="ChEBI" id="CHEBI:15377"/>
        <dbReference type="ChEBI" id="CHEBI:15378"/>
        <dbReference type="ChEBI" id="CHEBI:33019"/>
        <dbReference type="ChEBI" id="CHEBI:59457"/>
        <dbReference type="ChEBI" id="CHEBI:73183"/>
        <dbReference type="EC" id="3.6.1.31"/>
    </reaction>
</comment>
<reference evidence="18 19" key="1">
    <citation type="journal article" date="2020" name="Nature">
        <title>Bacterial chemolithoautotrophy via manganese oxidation.</title>
        <authorList>
            <person name="Yu H."/>
            <person name="Leadbetter J.R."/>
        </authorList>
    </citation>
    <scope>NUCLEOTIDE SEQUENCE [LARGE SCALE GENOMIC DNA]</scope>
    <source>
        <strain evidence="18 19">Mn-1</strain>
    </source>
</reference>
<dbReference type="HAMAP" id="MF_01021">
    <property type="entry name" value="HisI"/>
    <property type="match status" value="1"/>
</dbReference>
<dbReference type="SUPFAM" id="SSF141734">
    <property type="entry name" value="HisI-like"/>
    <property type="match status" value="1"/>
</dbReference>
<dbReference type="Gene3D" id="1.10.287.1080">
    <property type="entry name" value="MazG-like"/>
    <property type="match status" value="1"/>
</dbReference>
<keyword evidence="9 15" id="KW-0028">Amino-acid biosynthesis</keyword>
<dbReference type="Proteomes" id="UP000534783">
    <property type="component" value="Unassembled WGS sequence"/>
</dbReference>
<comment type="similarity">
    <text evidence="7 15">In the N-terminal section; belongs to the PRA-CH family.</text>
</comment>
<feature type="region of interest" description="Phosphoribosyl-ATP pyrophosphohydrolase" evidence="15">
    <location>
        <begin position="123"/>
        <end position="228"/>
    </location>
</feature>
<comment type="pathway">
    <text evidence="5 15">Amino-acid biosynthesis; L-histidine biosynthesis; L-histidine from 5-phospho-alpha-D-ribose 1-diphosphate: step 2/9.</text>
</comment>
<name>A0A7X6DLX8_9BACT</name>
<evidence type="ECO:0000256" key="16">
    <source>
        <dbReference type="SAM" id="MobiDB-lite"/>
    </source>
</evidence>
<dbReference type="NCBIfam" id="TIGR03188">
    <property type="entry name" value="histidine_hisI"/>
    <property type="match status" value="1"/>
</dbReference>
<comment type="subcellular location">
    <subcellularLocation>
        <location evidence="3 15">Cytoplasm</location>
    </subcellularLocation>
</comment>
<evidence type="ECO:0000256" key="15">
    <source>
        <dbReference type="HAMAP-Rule" id="MF_01019"/>
    </source>
</evidence>
<evidence type="ECO:0000256" key="10">
    <source>
        <dbReference type="ARBA" id="ARBA00022741"/>
    </source>
</evidence>
<dbReference type="GO" id="GO:0004635">
    <property type="term" value="F:phosphoribosyl-AMP cyclohydrolase activity"/>
    <property type="evidence" value="ECO:0007669"/>
    <property type="project" value="UniProtKB-UniRule"/>
</dbReference>
<feature type="domain" description="Phosphoribosyl-AMP cyclohydrolase" evidence="17">
    <location>
        <begin position="29"/>
        <end position="102"/>
    </location>
</feature>
<dbReference type="InterPro" id="IPR038019">
    <property type="entry name" value="PRib_AMP_CycHydrolase_sf"/>
</dbReference>
<keyword evidence="13 15" id="KW-0368">Histidine biosynthesis</keyword>
<proteinExistence type="inferred from homology"/>
<evidence type="ECO:0000256" key="11">
    <source>
        <dbReference type="ARBA" id="ARBA00022801"/>
    </source>
</evidence>
<dbReference type="EMBL" id="VTOW01000001">
    <property type="protein sequence ID" value="NKE69615.1"/>
    <property type="molecule type" value="Genomic_DNA"/>
</dbReference>
<keyword evidence="10 15" id="KW-0547">Nucleotide-binding</keyword>
<keyword evidence="12 15" id="KW-0067">ATP-binding</keyword>
<evidence type="ECO:0000313" key="18">
    <source>
        <dbReference type="EMBL" id="NKE69615.1"/>
    </source>
</evidence>
<dbReference type="NCBIfam" id="NF002747">
    <property type="entry name" value="PRK02759.1"/>
    <property type="match status" value="1"/>
</dbReference>
<dbReference type="InterPro" id="IPR023019">
    <property type="entry name" value="His_synth_HisIE"/>
</dbReference>
<dbReference type="InterPro" id="IPR008179">
    <property type="entry name" value="HisE"/>
</dbReference>
<evidence type="ECO:0000256" key="6">
    <source>
        <dbReference type="ARBA" id="ARBA00007731"/>
    </source>
</evidence>
<evidence type="ECO:0000256" key="9">
    <source>
        <dbReference type="ARBA" id="ARBA00022605"/>
    </source>
</evidence>
<evidence type="ECO:0000256" key="2">
    <source>
        <dbReference type="ARBA" id="ARBA00001460"/>
    </source>
</evidence>
<keyword evidence="11 15" id="KW-0378">Hydrolase</keyword>
<dbReference type="UniPathway" id="UPA00031">
    <property type="reaction ID" value="UER00007"/>
</dbReference>
<evidence type="ECO:0000313" key="19">
    <source>
        <dbReference type="Proteomes" id="UP000534783"/>
    </source>
</evidence>
<comment type="caution">
    <text evidence="18">The sequence shown here is derived from an EMBL/GenBank/DDBJ whole genome shotgun (WGS) entry which is preliminary data.</text>
</comment>
<evidence type="ECO:0000256" key="3">
    <source>
        <dbReference type="ARBA" id="ARBA00004496"/>
    </source>
</evidence>
<dbReference type="RefSeq" id="WP_168057908.1">
    <property type="nucleotide sequence ID" value="NZ_VTOW01000001.1"/>
</dbReference>
<dbReference type="EC" id="3.6.1.31" evidence="15"/>
<dbReference type="FunFam" id="3.10.20.810:FF:000001">
    <property type="entry name" value="Histidine biosynthesis bifunctional protein HisIE"/>
    <property type="match status" value="1"/>
</dbReference>
<dbReference type="InterPro" id="IPR021130">
    <property type="entry name" value="PRib-ATP_PPHydrolase-like"/>
</dbReference>
<evidence type="ECO:0000256" key="7">
    <source>
        <dbReference type="ARBA" id="ARBA00008299"/>
    </source>
</evidence>
<dbReference type="NCBIfam" id="NF001611">
    <property type="entry name" value="PRK00400.1-3"/>
    <property type="match status" value="1"/>
</dbReference>
<evidence type="ECO:0000256" key="4">
    <source>
        <dbReference type="ARBA" id="ARBA00005169"/>
    </source>
</evidence>
<evidence type="ECO:0000256" key="13">
    <source>
        <dbReference type="ARBA" id="ARBA00023102"/>
    </source>
</evidence>
<sequence length="228" mass="25848">MKKKADPLKFSRGLIPAVIVDHRKKDVLMVAYMSPASLQKTLQTGETHFWSRSRKKLWRKGETSGHVQRVKAIYTDCDQDTLLIEVEQVGVACHTGSRSCFFEKITPNGAKPTAPSKPDLPVFEALYQTISDRKRRPSPKSYTTTLFEGGIDRILKKVGEEAGEFMISAKNRDKKAVVHETADLLYHLWVALNHHQIPLKAIEAELRRRSSQSGLAEKKSRTQVRKKP</sequence>
<dbReference type="HAMAP" id="MF_01020">
    <property type="entry name" value="HisE"/>
    <property type="match status" value="1"/>
</dbReference>
<evidence type="ECO:0000256" key="8">
    <source>
        <dbReference type="ARBA" id="ARBA00022490"/>
    </source>
</evidence>
<dbReference type="GO" id="GO:0005737">
    <property type="term" value="C:cytoplasm"/>
    <property type="evidence" value="ECO:0007669"/>
    <property type="project" value="UniProtKB-SubCell"/>
</dbReference>
<dbReference type="NCBIfam" id="NF000768">
    <property type="entry name" value="PRK00051.1"/>
    <property type="match status" value="1"/>
</dbReference>